<dbReference type="GO" id="GO:0000776">
    <property type="term" value="C:kinetochore"/>
    <property type="evidence" value="ECO:0007669"/>
    <property type="project" value="TreeGrafter"/>
</dbReference>
<dbReference type="RefSeq" id="XP_018982560.1">
    <property type="nucleotide sequence ID" value="XM_019132050.1"/>
</dbReference>
<dbReference type="OrthoDB" id="5877028at2759"/>
<evidence type="ECO:0008006" key="7">
    <source>
        <dbReference type="Google" id="ProtNLM"/>
    </source>
</evidence>
<name>A0A1E3QJH3_9ASCO</name>
<dbReference type="EMBL" id="KV454442">
    <property type="protein sequence ID" value="ODQ77232.1"/>
    <property type="molecule type" value="Genomic_DNA"/>
</dbReference>
<feature type="region of interest" description="Disordered" evidence="4">
    <location>
        <begin position="211"/>
        <end position="235"/>
    </location>
</feature>
<sequence>MDSPVSTFSSSLPSTPNGKYTHEQALEYIRDLETEYNDFTKVYKNIELELEQELADAALEKTQLQEQLSTKDVQLRDLKLKLEGLSNELNELTGKQQETTSTLKGKLKSNQEKLTTVEILNDTFENNERQIISQLTQLRDANNELLEKTAILENDLMVQREHLIKEKLNRTNDSIVIADLKQQITKLTNELAASQGENQRLRKKVGLQVNNKPPKVSRHTTLPVKTKDPSKYIPG</sequence>
<gene>
    <name evidence="5" type="ORF">BABINDRAFT_41979</name>
</gene>
<dbReference type="STRING" id="984486.A0A1E3QJH3"/>
<dbReference type="Proteomes" id="UP000094336">
    <property type="component" value="Unassembled WGS sequence"/>
</dbReference>
<keyword evidence="6" id="KW-1185">Reference proteome</keyword>
<dbReference type="PANTHER" id="PTHR10921:SF1">
    <property type="entry name" value="NUCLEAR DISTRIBUTION PROTEIN NUDE HOMOLOG"/>
    <property type="match status" value="1"/>
</dbReference>
<dbReference type="GO" id="GO:0007020">
    <property type="term" value="P:microtubule nucleation"/>
    <property type="evidence" value="ECO:0007669"/>
    <property type="project" value="TreeGrafter"/>
</dbReference>
<feature type="compositionally biased region" description="Basic and acidic residues" evidence="4">
    <location>
        <begin position="225"/>
        <end position="235"/>
    </location>
</feature>
<evidence type="ECO:0000256" key="1">
    <source>
        <dbReference type="ARBA" id="ARBA00007429"/>
    </source>
</evidence>
<organism evidence="5 6">
    <name type="scientific">Babjeviella inositovora NRRL Y-12698</name>
    <dbReference type="NCBI Taxonomy" id="984486"/>
    <lineage>
        <taxon>Eukaryota</taxon>
        <taxon>Fungi</taxon>
        <taxon>Dikarya</taxon>
        <taxon>Ascomycota</taxon>
        <taxon>Saccharomycotina</taxon>
        <taxon>Pichiomycetes</taxon>
        <taxon>Serinales incertae sedis</taxon>
        <taxon>Babjeviella</taxon>
    </lineage>
</organism>
<evidence type="ECO:0000313" key="6">
    <source>
        <dbReference type="Proteomes" id="UP000094336"/>
    </source>
</evidence>
<dbReference type="GO" id="GO:0047496">
    <property type="term" value="P:vesicle transport along microtubule"/>
    <property type="evidence" value="ECO:0007669"/>
    <property type="project" value="TreeGrafter"/>
</dbReference>
<dbReference type="AlphaFoldDB" id="A0A1E3QJH3"/>
<feature type="coiled-coil region" evidence="3">
    <location>
        <begin position="29"/>
        <end position="102"/>
    </location>
</feature>
<evidence type="ECO:0000313" key="5">
    <source>
        <dbReference type="EMBL" id="ODQ77232.1"/>
    </source>
</evidence>
<keyword evidence="2 3" id="KW-0175">Coiled coil</keyword>
<comment type="similarity">
    <text evidence="1">Belongs to the nudE family.</text>
</comment>
<evidence type="ECO:0000256" key="3">
    <source>
        <dbReference type="SAM" id="Coils"/>
    </source>
</evidence>
<dbReference type="GO" id="GO:0005871">
    <property type="term" value="C:kinesin complex"/>
    <property type="evidence" value="ECO:0007669"/>
    <property type="project" value="TreeGrafter"/>
</dbReference>
<dbReference type="GO" id="GO:0000132">
    <property type="term" value="P:establishment of mitotic spindle orientation"/>
    <property type="evidence" value="ECO:0007669"/>
    <property type="project" value="TreeGrafter"/>
</dbReference>
<dbReference type="GO" id="GO:0008017">
    <property type="term" value="F:microtubule binding"/>
    <property type="evidence" value="ECO:0007669"/>
    <property type="project" value="InterPro"/>
</dbReference>
<evidence type="ECO:0000256" key="4">
    <source>
        <dbReference type="SAM" id="MobiDB-lite"/>
    </source>
</evidence>
<reference evidence="6" key="1">
    <citation type="submission" date="2016-05" db="EMBL/GenBank/DDBJ databases">
        <title>Comparative genomics of biotechnologically important yeasts.</title>
        <authorList>
            <consortium name="DOE Joint Genome Institute"/>
            <person name="Riley R."/>
            <person name="Haridas S."/>
            <person name="Wolfe K.H."/>
            <person name="Lopes M.R."/>
            <person name="Hittinger C.T."/>
            <person name="Goker M."/>
            <person name="Salamov A."/>
            <person name="Wisecaver J."/>
            <person name="Long T.M."/>
            <person name="Aerts A.L."/>
            <person name="Barry K."/>
            <person name="Choi C."/>
            <person name="Clum A."/>
            <person name="Coughlan A.Y."/>
            <person name="Deshpande S."/>
            <person name="Douglass A.P."/>
            <person name="Hanson S.J."/>
            <person name="Klenk H.-P."/>
            <person name="Labutti K."/>
            <person name="Lapidus A."/>
            <person name="Lindquist E."/>
            <person name="Lipzen A."/>
            <person name="Meier-Kolthoff J.P."/>
            <person name="Ohm R.A."/>
            <person name="Otillar R.P."/>
            <person name="Pangilinan J."/>
            <person name="Peng Y."/>
            <person name="Rokas A."/>
            <person name="Rosa C.A."/>
            <person name="Scheuner C."/>
            <person name="Sibirny A.A."/>
            <person name="Slot J.C."/>
            <person name="Stielow J.B."/>
            <person name="Sun H."/>
            <person name="Kurtzman C.P."/>
            <person name="Blackwell M."/>
            <person name="Grigoriev I.V."/>
            <person name="Jeffries T.W."/>
        </authorList>
    </citation>
    <scope>NUCLEOTIDE SEQUENCE [LARGE SCALE GENOMIC DNA]</scope>
    <source>
        <strain evidence="6">NRRL Y-12698</strain>
    </source>
</reference>
<accession>A0A1E3QJH3</accession>
<protein>
    <recommendedName>
        <fullName evidence="7">NUDE domain-containing protein</fullName>
    </recommendedName>
</protein>
<dbReference type="GO" id="GO:0051642">
    <property type="term" value="P:centrosome localization"/>
    <property type="evidence" value="ECO:0007669"/>
    <property type="project" value="TreeGrafter"/>
</dbReference>
<dbReference type="GO" id="GO:0007059">
    <property type="term" value="P:chromosome segregation"/>
    <property type="evidence" value="ECO:0007669"/>
    <property type="project" value="TreeGrafter"/>
</dbReference>
<evidence type="ECO:0000256" key="2">
    <source>
        <dbReference type="ARBA" id="ARBA00023054"/>
    </source>
</evidence>
<dbReference type="PANTHER" id="PTHR10921">
    <property type="entry name" value="NUCLEAR DISTRIBUTION PROTEIN NUDE HOMOLOG 1"/>
    <property type="match status" value="1"/>
</dbReference>
<dbReference type="InterPro" id="IPR033494">
    <property type="entry name" value="NUDE"/>
</dbReference>
<feature type="coiled-coil region" evidence="3">
    <location>
        <begin position="135"/>
        <end position="204"/>
    </location>
</feature>
<proteinExistence type="inferred from homology"/>
<dbReference type="GeneID" id="30149903"/>
<feature type="non-terminal residue" evidence="5">
    <location>
        <position position="235"/>
    </location>
</feature>
<dbReference type="Gene3D" id="6.10.250.1080">
    <property type="match status" value="1"/>
</dbReference>